<dbReference type="GO" id="GO:0008124">
    <property type="term" value="F:4-alpha-hydroxytetrahydrobiopterin dehydratase activity"/>
    <property type="evidence" value="ECO:0007669"/>
    <property type="project" value="UniProtKB-EC"/>
</dbReference>
<dbReference type="EC" id="4.2.1.96" evidence="3"/>
<dbReference type="GO" id="GO:0051075">
    <property type="term" value="F:S-adenosylmethionine:tRNA ribosyltransferase-isomerase activity"/>
    <property type="evidence" value="ECO:0007669"/>
    <property type="project" value="TreeGrafter"/>
</dbReference>
<dbReference type="InterPro" id="IPR003828">
    <property type="entry name" value="QueH"/>
</dbReference>
<dbReference type="GO" id="GO:0004488">
    <property type="term" value="F:methylenetetrahydrofolate dehydrogenase (NADP+) activity"/>
    <property type="evidence" value="ECO:0007669"/>
    <property type="project" value="InterPro"/>
</dbReference>
<dbReference type="PANTHER" id="PTHR30307:SF0">
    <property type="entry name" value="S-ADENOSYLMETHIONINE:TRNA RIBOSYLTRANSFERASE-ISOMERASE"/>
    <property type="match status" value="1"/>
</dbReference>
<keyword evidence="6" id="KW-0808">Transferase</keyword>
<evidence type="ECO:0000256" key="4">
    <source>
        <dbReference type="ARBA" id="ARBA00022490"/>
    </source>
</evidence>
<evidence type="ECO:0000256" key="7">
    <source>
        <dbReference type="ARBA" id="ARBA00022691"/>
    </source>
</evidence>
<dbReference type="Pfam" id="PF02547">
    <property type="entry name" value="Queuosine_synth"/>
    <property type="match status" value="1"/>
</dbReference>
<feature type="region of interest" description="Disordered" evidence="10">
    <location>
        <begin position="647"/>
        <end position="666"/>
    </location>
</feature>
<dbReference type="SUPFAM" id="SSF51735">
    <property type="entry name" value="NAD(P)-binding Rossmann-fold domains"/>
    <property type="match status" value="1"/>
</dbReference>
<evidence type="ECO:0000256" key="9">
    <source>
        <dbReference type="ARBA" id="ARBA00023239"/>
    </source>
</evidence>
<dbReference type="Pfam" id="PF02677">
    <property type="entry name" value="QueH"/>
    <property type="match status" value="1"/>
</dbReference>
<keyword evidence="8" id="KW-0671">Queuosine biosynthesis</keyword>
<dbReference type="InterPro" id="IPR001533">
    <property type="entry name" value="Pterin_deHydtase"/>
</dbReference>
<keyword evidence="7" id="KW-0949">S-adenosyl-L-methionine</keyword>
<dbReference type="InterPro" id="IPR036428">
    <property type="entry name" value="PCD_sf"/>
</dbReference>
<dbReference type="Gene3D" id="3.40.190.10">
    <property type="entry name" value="Periplasmic binding protein-like II"/>
    <property type="match status" value="2"/>
</dbReference>
<comment type="catalytic activity">
    <reaction evidence="1">
        <text>(4aS,6R)-4a-hydroxy-L-erythro-5,6,7,8-tetrahydrobiopterin = (6R)-L-erythro-6,7-dihydrobiopterin + H2O</text>
        <dbReference type="Rhea" id="RHEA:11920"/>
        <dbReference type="ChEBI" id="CHEBI:15377"/>
        <dbReference type="ChEBI" id="CHEBI:15642"/>
        <dbReference type="ChEBI" id="CHEBI:43120"/>
        <dbReference type="EC" id="4.2.1.96"/>
    </reaction>
</comment>
<evidence type="ECO:0000256" key="5">
    <source>
        <dbReference type="ARBA" id="ARBA00022563"/>
    </source>
</evidence>
<dbReference type="SUPFAM" id="SSF52402">
    <property type="entry name" value="Adenine nucleotide alpha hydrolases-like"/>
    <property type="match status" value="1"/>
</dbReference>
<evidence type="ECO:0000313" key="13">
    <source>
        <dbReference type="EMBL" id="CEM50276.1"/>
    </source>
</evidence>
<dbReference type="InterPro" id="IPR003699">
    <property type="entry name" value="QueA"/>
</dbReference>
<proteinExistence type="inferred from homology"/>
<dbReference type="Gene3D" id="3.40.50.10860">
    <property type="entry name" value="Leucine Dehydrogenase, chain A, domain 1"/>
    <property type="match status" value="1"/>
</dbReference>
<dbReference type="InterPro" id="IPR020630">
    <property type="entry name" value="THF_DH/CycHdrlase_cat_dom"/>
</dbReference>
<keyword evidence="5" id="KW-0554">One-carbon metabolism</keyword>
<dbReference type="Gene3D" id="2.40.10.240">
    <property type="entry name" value="QueA-like"/>
    <property type="match status" value="1"/>
</dbReference>
<keyword evidence="4" id="KW-0963">Cytoplasm</keyword>
<dbReference type="PANTHER" id="PTHR30307">
    <property type="entry name" value="S-ADENOSYLMETHIONINE:TRNA RIBOSYLTRANSFERASE-ISOMERASE"/>
    <property type="match status" value="1"/>
</dbReference>
<dbReference type="Gene3D" id="3.40.1780.10">
    <property type="entry name" value="QueA-like"/>
    <property type="match status" value="1"/>
</dbReference>
<feature type="domain" description="Tetrahydrofolate dehydrogenase/cyclohydrolase NAD(P)-binding" evidence="12">
    <location>
        <begin position="468"/>
        <end position="613"/>
    </location>
</feature>
<dbReference type="InterPro" id="IPR000672">
    <property type="entry name" value="THF_DH/CycHdrlase"/>
</dbReference>
<feature type="compositionally biased region" description="Basic and acidic residues" evidence="10">
    <location>
        <begin position="1280"/>
        <end position="1291"/>
    </location>
</feature>
<name>A0A0G4I088_9ALVE</name>
<dbReference type="PRINTS" id="PR00085">
    <property type="entry name" value="THFDHDRGNASE"/>
</dbReference>
<dbReference type="InterPro" id="IPR046346">
    <property type="entry name" value="Aminoacid_DH-like_N_sf"/>
</dbReference>
<dbReference type="Pfam" id="PF01329">
    <property type="entry name" value="Pterin_4a"/>
    <property type="match status" value="1"/>
</dbReference>
<gene>
    <name evidence="13" type="ORF">Cvel_9900</name>
</gene>
<feature type="region of interest" description="Disordered" evidence="10">
    <location>
        <begin position="1280"/>
        <end position="1306"/>
    </location>
</feature>
<dbReference type="SUPFAM" id="SSF53223">
    <property type="entry name" value="Aminoacid dehydrogenase-like, N-terminal domain"/>
    <property type="match status" value="1"/>
</dbReference>
<dbReference type="HAMAP" id="MF_02089">
    <property type="entry name" value="QueH"/>
    <property type="match status" value="1"/>
</dbReference>
<dbReference type="InterPro" id="IPR014729">
    <property type="entry name" value="Rossmann-like_a/b/a_fold"/>
</dbReference>
<dbReference type="EMBL" id="CDMZ01004613">
    <property type="protein sequence ID" value="CEM50276.1"/>
    <property type="molecule type" value="Genomic_DNA"/>
</dbReference>
<comment type="similarity">
    <text evidence="2">Belongs to the pterin-4-alpha-carbinolamine dehydratase family.</text>
</comment>
<dbReference type="SUPFAM" id="SSF55248">
    <property type="entry name" value="PCD-like"/>
    <property type="match status" value="1"/>
</dbReference>
<dbReference type="GO" id="GO:0006730">
    <property type="term" value="P:one-carbon metabolic process"/>
    <property type="evidence" value="ECO:0007669"/>
    <property type="project" value="UniProtKB-KW"/>
</dbReference>
<dbReference type="VEuPathDB" id="CryptoDB:Cvel_9900"/>
<evidence type="ECO:0000256" key="8">
    <source>
        <dbReference type="ARBA" id="ARBA00022785"/>
    </source>
</evidence>
<dbReference type="SUPFAM" id="SSF111337">
    <property type="entry name" value="QueA-like"/>
    <property type="match status" value="1"/>
</dbReference>
<dbReference type="InterPro" id="IPR042119">
    <property type="entry name" value="QueA_dom2"/>
</dbReference>
<feature type="domain" description="Tetrahydrofolate dehydrogenase/cyclohydrolase catalytic" evidence="11">
    <location>
        <begin position="322"/>
        <end position="450"/>
    </location>
</feature>
<evidence type="ECO:0000256" key="3">
    <source>
        <dbReference type="ARBA" id="ARBA00013252"/>
    </source>
</evidence>
<dbReference type="CDD" id="cd00488">
    <property type="entry name" value="PCD_DCoH"/>
    <property type="match status" value="1"/>
</dbReference>
<dbReference type="Pfam" id="PF02882">
    <property type="entry name" value="THF_DHG_CYH_C"/>
    <property type="match status" value="1"/>
</dbReference>
<reference evidence="13" key="1">
    <citation type="submission" date="2014-11" db="EMBL/GenBank/DDBJ databases">
        <authorList>
            <person name="Otto D Thomas"/>
            <person name="Naeem Raeece"/>
        </authorList>
    </citation>
    <scope>NUCLEOTIDE SEQUENCE</scope>
</reference>
<evidence type="ECO:0000259" key="12">
    <source>
        <dbReference type="Pfam" id="PF02882"/>
    </source>
</evidence>
<evidence type="ECO:0000256" key="1">
    <source>
        <dbReference type="ARBA" id="ARBA00001554"/>
    </source>
</evidence>
<dbReference type="InterPro" id="IPR036100">
    <property type="entry name" value="QueA_sf"/>
</dbReference>
<dbReference type="InterPro" id="IPR042118">
    <property type="entry name" value="QueA_dom1"/>
</dbReference>
<dbReference type="GO" id="GO:0008616">
    <property type="term" value="P:tRNA queuosine(34) biosynthetic process"/>
    <property type="evidence" value="ECO:0007669"/>
    <property type="project" value="UniProtKB-KW"/>
</dbReference>
<dbReference type="Gene3D" id="3.40.50.620">
    <property type="entry name" value="HUPs"/>
    <property type="match status" value="1"/>
</dbReference>
<evidence type="ECO:0000259" key="11">
    <source>
        <dbReference type="Pfam" id="PF00763"/>
    </source>
</evidence>
<evidence type="ECO:0000256" key="10">
    <source>
        <dbReference type="SAM" id="MobiDB-lite"/>
    </source>
</evidence>
<feature type="region of interest" description="Disordered" evidence="10">
    <location>
        <begin position="1551"/>
        <end position="1583"/>
    </location>
</feature>
<organism evidence="13">
    <name type="scientific">Chromera velia CCMP2878</name>
    <dbReference type="NCBI Taxonomy" id="1169474"/>
    <lineage>
        <taxon>Eukaryota</taxon>
        <taxon>Sar</taxon>
        <taxon>Alveolata</taxon>
        <taxon>Colpodellida</taxon>
        <taxon>Chromeraceae</taxon>
        <taxon>Chromera</taxon>
    </lineage>
</organism>
<evidence type="ECO:0000256" key="6">
    <source>
        <dbReference type="ARBA" id="ARBA00022679"/>
    </source>
</evidence>
<evidence type="ECO:0000256" key="2">
    <source>
        <dbReference type="ARBA" id="ARBA00006472"/>
    </source>
</evidence>
<dbReference type="InterPro" id="IPR036291">
    <property type="entry name" value="NAD(P)-bd_dom_sf"/>
</dbReference>
<dbReference type="GO" id="GO:0006729">
    <property type="term" value="P:tetrahydrobiopterin biosynthetic process"/>
    <property type="evidence" value="ECO:0007669"/>
    <property type="project" value="InterPro"/>
</dbReference>
<accession>A0A0G4I088</accession>
<feature type="compositionally biased region" description="Polar residues" evidence="10">
    <location>
        <begin position="1559"/>
        <end position="1574"/>
    </location>
</feature>
<dbReference type="InterPro" id="IPR020631">
    <property type="entry name" value="THF_DH/CycHdrlase_NAD-bd_dom"/>
</dbReference>
<keyword evidence="9" id="KW-0456">Lyase</keyword>
<dbReference type="Gene3D" id="3.40.50.720">
    <property type="entry name" value="NAD(P)-binding Rossmann-like Domain"/>
    <property type="match status" value="1"/>
</dbReference>
<sequence length="1583" mass="171920">MRPVFLQLDFFMSSQFAGIATAIRRGLYDNLKLRVSLEPPCVPGQEVARVLQGSQQREGTWLGTQEQNVLVPLIHQGAAVRAVSAMFGSSPLCLAARPGDSRLETAGGATGLRIGAHEDTSELIRRIVPNSTVLDVERTEKLRMLISGEIDAVQVYDVMETKRLSNALGAELPVYSFNRLGRIHGNQQVELGYAQTIFAPCSQLSDPAHRSVLVDFLRATYQGWWHSITTPREAAEAVMSLQETGRVTDHWEDSEEFTEWSVRACNEYVKTTRRAPSLLGSIDPLRWEKASKWLVEPLEKKGQEGGQSLDTSLWQPRPQDFSGYDVAARLSEETERRATAIREKRGGKRAKLTVVTIGTEPLGETHSDAERRRQLFSPAWASWFDKKTTGASLGIDVEHVCLPSTASTEEVVAILRAHPHADGVQLMWPLPPHVDRQRVYGAIPVDQDVDDNAFLAGGAIGVPKGVSVTPTAVLMALESGGVPVNGSHVLVIGRSPLVGTPLARMLESKGATVSVAHSQTSLESLKALCGQADVIISCVGTPGVIRAEWAKEGAALVNVGTSFDRQNDRLEPDIAGLDGPAAELSAFVASTPGGVGPLSVQVLFQNVVRNAEVRDRAEMSRPVGATEHTETVRPSEALKAAGSLWSLKTGEGVPGPSVGKGNGQRETAAVSLTRDLRFPSYTAASEFISDLTRHAEAVNHHPNLSVVHHCSEGATVSVSLSSYSKQGRLTLFDLDLAKAVDALYPQHRRSLPLSPPNSSSSETLQKSTSALGALVGEQQAKILASPLSEVHKEIQIPDDRIAIRPAVPRGSSRLLTVLPSETVEPPQGDPPPTKLTPAAAAVASFVSMQQEGVRSGFLDLNFSDLPSLLPPKAHLFFNHSRVVAARLFARHDADGREGEGSVGSEVEVMFLAPEGEREGGGAESTTDTLAAPADGQKWRCMVRLPAEDLAMSPVLSVQGADGRSAAALTVERIASVWEEEGETDGVEAVVRVDPCPISFPPDTPMHSFFESLGSVPVPPYLKRRAVEEDSSDYQTVYASPQWEGSVAAPTAGLHFTPAVLSELRNKGITSSFGALHVSAGTFRPVTAETAAAHQMHSEGFACSGVCVKETAQAVREGRPLVAVGTTSLRLLESLYCLGVRAVRGEEGPGGARPVSQWDGFAISSQESNVPVADALDALYNSVGASGVIRGETALMIAPGYHVRTADVLVTNFHQPDSTLLLLVAAFVGGREAIVEAYRHAVREKYRFFSYGDACVLFNQSLPSSQKSNQEGISWAVRTNVEEGQKESEKEGGGIAADDEGGRETLDGALGVGPPLKVLLHSCCAPCSGAMVEEMAKEGHDVTVFFYNPNIHPREEYELRKEENKKFAASLGIPFVDADYDTEKWFSLTKGMEWDPERGRRCTVCFDMRMDRAAEFANAHGFDAIATTNATSRWKDREQVDDSGRRAASRFPGLQYLDQDWRTEEMTQRKYRINAERSFYKQEYCGCSFSLRDVNLYRKQEGLPAVRPARGSIYSDPERDAEEESQEVVDAFFEDTMSPSKEEMRIRLRGLYRQRKRSETGSGTRMAAQQSSMQQGREGVSDNW</sequence>
<protein>
    <recommendedName>
        <fullName evidence="3">4a-hydroxytetrahydrobiopterin dehydratase</fullName>
        <ecNumber evidence="3">4.2.1.96</ecNumber>
    </recommendedName>
</protein>
<dbReference type="Pfam" id="PF00763">
    <property type="entry name" value="THF_DHG_CYH"/>
    <property type="match status" value="1"/>
</dbReference>
<dbReference type="Gene3D" id="3.30.1360.20">
    <property type="entry name" value="Transcriptional coactivator/pterin dehydratase"/>
    <property type="match status" value="1"/>
</dbReference>